<organism evidence="5 6">
    <name type="scientific">Tetrahymena thermophila (strain SB210)</name>
    <dbReference type="NCBI Taxonomy" id="312017"/>
    <lineage>
        <taxon>Eukaryota</taxon>
        <taxon>Sar</taxon>
        <taxon>Alveolata</taxon>
        <taxon>Ciliophora</taxon>
        <taxon>Intramacronucleata</taxon>
        <taxon>Oligohymenophorea</taxon>
        <taxon>Hymenostomatida</taxon>
        <taxon>Tetrahymenina</taxon>
        <taxon>Tetrahymenidae</taxon>
        <taxon>Tetrahymena</taxon>
    </lineage>
</organism>
<dbReference type="KEGG" id="tet:TTHERM_00268030"/>
<protein>
    <submittedName>
        <fullName evidence="5">Polyprenyl synthetase protein</fullName>
    </submittedName>
</protein>
<dbReference type="RefSeq" id="XP_001015938.2">
    <property type="nucleotide sequence ID" value="XM_001015938.3"/>
</dbReference>
<dbReference type="Gene3D" id="1.10.600.10">
    <property type="entry name" value="Farnesyl Diphosphate Synthase"/>
    <property type="match status" value="1"/>
</dbReference>
<dbReference type="InterPro" id="IPR008949">
    <property type="entry name" value="Isoprenoid_synthase_dom_sf"/>
</dbReference>
<accession>I7M185</accession>
<dbReference type="HOGENOM" id="CLU_014015_2_1_1"/>
<evidence type="ECO:0000256" key="1">
    <source>
        <dbReference type="ARBA" id="ARBA00022723"/>
    </source>
</evidence>
<keyword evidence="3" id="KW-0808">Transferase</keyword>
<dbReference type="PANTHER" id="PTHR12001">
    <property type="entry name" value="GERANYLGERANYL PYROPHOSPHATE SYNTHASE"/>
    <property type="match status" value="1"/>
</dbReference>
<dbReference type="InParanoid" id="I7M185"/>
<dbReference type="InterPro" id="IPR000092">
    <property type="entry name" value="Polyprenyl_synt"/>
</dbReference>
<dbReference type="FunCoup" id="I7M185">
    <property type="interactions" value="376"/>
</dbReference>
<dbReference type="STRING" id="312017.I7M185"/>
<reference evidence="6" key="1">
    <citation type="journal article" date="2006" name="PLoS Biol.">
        <title>Macronuclear genome sequence of the ciliate Tetrahymena thermophila, a model eukaryote.</title>
        <authorList>
            <person name="Eisen J.A."/>
            <person name="Coyne R.S."/>
            <person name="Wu M."/>
            <person name="Wu D."/>
            <person name="Thiagarajan M."/>
            <person name="Wortman J.R."/>
            <person name="Badger J.H."/>
            <person name="Ren Q."/>
            <person name="Amedeo P."/>
            <person name="Jones K.M."/>
            <person name="Tallon L.J."/>
            <person name="Delcher A.L."/>
            <person name="Salzberg S.L."/>
            <person name="Silva J.C."/>
            <person name="Haas B.J."/>
            <person name="Majoros W.H."/>
            <person name="Farzad M."/>
            <person name="Carlton J.M."/>
            <person name="Smith R.K. Jr."/>
            <person name="Garg J."/>
            <person name="Pearlman R.E."/>
            <person name="Karrer K.M."/>
            <person name="Sun L."/>
            <person name="Manning G."/>
            <person name="Elde N.C."/>
            <person name="Turkewitz A.P."/>
            <person name="Asai D.J."/>
            <person name="Wilkes D.E."/>
            <person name="Wang Y."/>
            <person name="Cai H."/>
            <person name="Collins K."/>
            <person name="Stewart B.A."/>
            <person name="Lee S.R."/>
            <person name="Wilamowska K."/>
            <person name="Weinberg Z."/>
            <person name="Ruzzo W.L."/>
            <person name="Wloga D."/>
            <person name="Gaertig J."/>
            <person name="Frankel J."/>
            <person name="Tsao C.-C."/>
            <person name="Gorovsky M.A."/>
            <person name="Keeling P.J."/>
            <person name="Waller R.F."/>
            <person name="Patron N.J."/>
            <person name="Cherry J.M."/>
            <person name="Stover N.A."/>
            <person name="Krieger C.J."/>
            <person name="del Toro C."/>
            <person name="Ryder H.F."/>
            <person name="Williamson S.C."/>
            <person name="Barbeau R.A."/>
            <person name="Hamilton E.P."/>
            <person name="Orias E."/>
        </authorList>
    </citation>
    <scope>NUCLEOTIDE SEQUENCE [LARGE SCALE GENOMIC DNA]</scope>
    <source>
        <strain evidence="6">SB210</strain>
    </source>
</reference>
<dbReference type="Pfam" id="PF00348">
    <property type="entry name" value="polyprenyl_synt"/>
    <property type="match status" value="1"/>
</dbReference>
<dbReference type="GO" id="GO:0008299">
    <property type="term" value="P:isoprenoid biosynthetic process"/>
    <property type="evidence" value="ECO:0007669"/>
    <property type="project" value="InterPro"/>
</dbReference>
<dbReference type="AlphaFoldDB" id="I7M185"/>
<dbReference type="SFLD" id="SFLDS00005">
    <property type="entry name" value="Isoprenoid_Synthase_Type_I"/>
    <property type="match status" value="1"/>
</dbReference>
<feature type="transmembrane region" description="Helical" evidence="4">
    <location>
        <begin position="15"/>
        <end position="35"/>
    </location>
</feature>
<dbReference type="eggNOG" id="KOG0777">
    <property type="taxonomic scope" value="Eukaryota"/>
</dbReference>
<dbReference type="EMBL" id="GG662703">
    <property type="protein sequence ID" value="EAR95693.2"/>
    <property type="molecule type" value="Genomic_DNA"/>
</dbReference>
<keyword evidence="1" id="KW-0479">Metal-binding</keyword>
<keyword evidence="2" id="KW-0460">Magnesium</keyword>
<proteinExistence type="inferred from homology"/>
<name>I7M185_TETTS</name>
<dbReference type="Proteomes" id="UP000009168">
    <property type="component" value="Unassembled WGS sequence"/>
</dbReference>
<evidence type="ECO:0000256" key="4">
    <source>
        <dbReference type="SAM" id="Phobius"/>
    </source>
</evidence>
<evidence type="ECO:0000313" key="5">
    <source>
        <dbReference type="EMBL" id="EAR95693.2"/>
    </source>
</evidence>
<dbReference type="SFLD" id="SFLDG01017">
    <property type="entry name" value="Polyprenyl_Transferase_Like"/>
    <property type="match status" value="1"/>
</dbReference>
<evidence type="ECO:0000313" key="6">
    <source>
        <dbReference type="Proteomes" id="UP000009168"/>
    </source>
</evidence>
<keyword evidence="4" id="KW-0812">Transmembrane</keyword>
<dbReference type="GO" id="GO:0046872">
    <property type="term" value="F:metal ion binding"/>
    <property type="evidence" value="ECO:0007669"/>
    <property type="project" value="UniProtKB-KW"/>
</dbReference>
<keyword evidence="4" id="KW-1133">Transmembrane helix</keyword>
<dbReference type="OrthoDB" id="6921389at2759"/>
<dbReference type="InterPro" id="IPR033749">
    <property type="entry name" value="Polyprenyl_synt_CS"/>
</dbReference>
<evidence type="ECO:0000256" key="3">
    <source>
        <dbReference type="RuleBase" id="RU004466"/>
    </source>
</evidence>
<dbReference type="GO" id="GO:0004659">
    <property type="term" value="F:prenyltransferase activity"/>
    <property type="evidence" value="ECO:0007669"/>
    <property type="project" value="InterPro"/>
</dbReference>
<sequence>MSDDQYVVVKLPKTLVSLGAIGLSLASIYLSYNSVKQSLKKISKQTKKTEQKKEEETETIKSEDFLKIFTDYGKKFNQCGALEAVIPRKFETEADLAILSDNLLYTKNQNDLVSLTKAISEPVWDLLDRGGKRWRPILCIILAEAFNLGQEDVKEIASLCEIVHNGTLVVDDIEDNSTVRRDKKCVHLIYGVDISINAGNMMYFAPLHILLKSNKYTDQQKLRFAKIYAEEMTQLHLGQGWDILWHNTDKLEGRIPTEQQYLQMTAHKTGVLARLSSRLICAAVNTSVEDEMTISRFSERIGVAFQIQDDILNLEGEEYKKTKGQSGEDIHEGKMSLIVLHSLQNSQPEDKDRLFKILSSHTDNQDEIDEAIALVKKTDSISYSRKVAQELVQTAWNDIENLLPASRSKQLLKLLAEYNIGRKI</sequence>
<evidence type="ECO:0000256" key="2">
    <source>
        <dbReference type="ARBA" id="ARBA00022842"/>
    </source>
</evidence>
<dbReference type="SUPFAM" id="SSF48576">
    <property type="entry name" value="Terpenoid synthases"/>
    <property type="match status" value="1"/>
</dbReference>
<dbReference type="OMA" id="ANFAYFW"/>
<keyword evidence="6" id="KW-1185">Reference proteome</keyword>
<gene>
    <name evidence="5" type="ORF">TTHERM_00268030</name>
</gene>
<dbReference type="CDD" id="cd00685">
    <property type="entry name" value="Trans_IPPS_HT"/>
    <property type="match status" value="1"/>
</dbReference>
<keyword evidence="4" id="KW-0472">Membrane</keyword>
<dbReference type="PANTHER" id="PTHR12001:SF44">
    <property type="entry name" value="GERANYLGERANYL PYROPHOSPHATE SYNTHASE"/>
    <property type="match status" value="1"/>
</dbReference>
<dbReference type="GeneID" id="7831743"/>
<dbReference type="PROSITE" id="PS00444">
    <property type="entry name" value="POLYPRENYL_SYNTHASE_2"/>
    <property type="match status" value="1"/>
</dbReference>
<comment type="similarity">
    <text evidence="3">Belongs to the FPP/GGPP synthase family.</text>
</comment>